<dbReference type="Proteomes" id="UP000018922">
    <property type="component" value="Chromosome I"/>
</dbReference>
<dbReference type="eggNOG" id="COG0861">
    <property type="taxonomic scope" value="Bacteria"/>
</dbReference>
<name>V6F174_MAGGM</name>
<keyword evidence="3 6" id="KW-0812">Transmembrane</keyword>
<accession>V6F174</accession>
<protein>
    <recommendedName>
        <fullName evidence="9">Integral membrane protein TerC</fullName>
    </recommendedName>
</protein>
<evidence type="ECO:0000313" key="8">
    <source>
        <dbReference type="Proteomes" id="UP000018922"/>
    </source>
</evidence>
<dbReference type="KEGG" id="mgy:MGMSRv2__0826"/>
<dbReference type="InterPro" id="IPR005496">
    <property type="entry name" value="Integral_membrane_TerC"/>
</dbReference>
<evidence type="ECO:0000256" key="4">
    <source>
        <dbReference type="ARBA" id="ARBA00022989"/>
    </source>
</evidence>
<dbReference type="GO" id="GO:0016020">
    <property type="term" value="C:membrane"/>
    <property type="evidence" value="ECO:0007669"/>
    <property type="project" value="UniProtKB-SubCell"/>
</dbReference>
<keyword evidence="8" id="KW-1185">Reference proteome</keyword>
<evidence type="ECO:0000256" key="2">
    <source>
        <dbReference type="ARBA" id="ARBA00007511"/>
    </source>
</evidence>
<proteinExistence type="inferred from homology"/>
<evidence type="ECO:0008006" key="9">
    <source>
        <dbReference type="Google" id="ProtNLM"/>
    </source>
</evidence>
<evidence type="ECO:0000256" key="1">
    <source>
        <dbReference type="ARBA" id="ARBA00004141"/>
    </source>
</evidence>
<comment type="similarity">
    <text evidence="2">Belongs to the TerC family.</text>
</comment>
<dbReference type="InterPro" id="IPR022301">
    <property type="entry name" value="Integral_membrane_YjbE"/>
</dbReference>
<evidence type="ECO:0000256" key="5">
    <source>
        <dbReference type="ARBA" id="ARBA00023136"/>
    </source>
</evidence>
<comment type="subcellular location">
    <subcellularLocation>
        <location evidence="1">Membrane</location>
        <topology evidence="1">Multi-pass membrane protein</topology>
    </subcellularLocation>
</comment>
<dbReference type="STRING" id="1430440.MGMSRv2__0826"/>
<feature type="transmembrane region" description="Helical" evidence="6">
    <location>
        <begin position="12"/>
        <end position="34"/>
    </location>
</feature>
<evidence type="ECO:0000256" key="6">
    <source>
        <dbReference type="SAM" id="Phobius"/>
    </source>
</evidence>
<organism evidence="7 8">
    <name type="scientific">Magnetospirillum gryphiswaldense (strain DSM 6361 / JCM 21280 / NBRC 15271 / MSR-1)</name>
    <dbReference type="NCBI Taxonomy" id="431944"/>
    <lineage>
        <taxon>Bacteria</taxon>
        <taxon>Pseudomonadati</taxon>
        <taxon>Pseudomonadota</taxon>
        <taxon>Alphaproteobacteria</taxon>
        <taxon>Rhodospirillales</taxon>
        <taxon>Rhodospirillaceae</taxon>
        <taxon>Magnetospirillum</taxon>
    </lineage>
</organism>
<evidence type="ECO:0000313" key="7">
    <source>
        <dbReference type="EMBL" id="CDK98041.1"/>
    </source>
</evidence>
<dbReference type="HOGENOM" id="CLU_070543_2_0_5"/>
<keyword evidence="4 6" id="KW-1133">Transmembrane helix</keyword>
<evidence type="ECO:0000256" key="3">
    <source>
        <dbReference type="ARBA" id="ARBA00022692"/>
    </source>
</evidence>
<dbReference type="PANTHER" id="PTHR30238:SF4">
    <property type="entry name" value="SLL1022 PROTEIN"/>
    <property type="match status" value="1"/>
</dbReference>
<dbReference type="NCBIfam" id="TIGR03717">
    <property type="entry name" value="R_switched_YjbE"/>
    <property type="match status" value="1"/>
</dbReference>
<feature type="transmembrane region" description="Helical" evidence="6">
    <location>
        <begin position="46"/>
        <end position="65"/>
    </location>
</feature>
<feature type="transmembrane region" description="Helical" evidence="6">
    <location>
        <begin position="145"/>
        <end position="167"/>
    </location>
</feature>
<sequence length="203" mass="21460">MLEFFSLDSLSSLLQVIAIDVALAGDNALVVGMAAAALPLAQRRRAIVIGIAAAAVLRIIFAIFTLQLLKVVGLLLAGGLLLLWVSWKLWREIKMHEAEESEQEAAATGEKSFAAAVTQIVVADVSMSLDNVLAVAGAARDHQMVMIIGLALSVALMGVAANAVAALLKRHHWVAYVGLLIILYVALTMIWDGGQQVLALAQA</sequence>
<dbReference type="EMBL" id="HG794546">
    <property type="protein sequence ID" value="CDK98041.1"/>
    <property type="molecule type" value="Genomic_DNA"/>
</dbReference>
<dbReference type="PANTHER" id="PTHR30238">
    <property type="entry name" value="MEMBRANE BOUND PREDICTED REDOX MODULATOR"/>
    <property type="match status" value="1"/>
</dbReference>
<feature type="transmembrane region" description="Helical" evidence="6">
    <location>
        <begin position="173"/>
        <end position="191"/>
    </location>
</feature>
<keyword evidence="5 6" id="KW-0472">Membrane</keyword>
<gene>
    <name evidence="7" type="ordered locus">MGMSRv2__0826</name>
</gene>
<reference evidence="7 8" key="1">
    <citation type="journal article" date="2014" name="Genome Announc.">
        <title>Complete genome sequence of Magnetospirillum gryphiswaldense MSR-1.</title>
        <authorList>
            <person name="Wang X."/>
            <person name="Wang Q."/>
            <person name="Zhang W."/>
            <person name="Wang Y."/>
            <person name="Li L."/>
            <person name="Wen T."/>
            <person name="Zhang T."/>
            <person name="Zhang Y."/>
            <person name="Xu J."/>
            <person name="Hu J."/>
            <person name="Li S."/>
            <person name="Liu L."/>
            <person name="Liu J."/>
            <person name="Jiang W."/>
            <person name="Tian J."/>
            <person name="Li Y."/>
            <person name="Schuler D."/>
            <person name="Wang L."/>
            <person name="Li J."/>
        </authorList>
    </citation>
    <scope>NUCLEOTIDE SEQUENCE [LARGE SCALE GENOMIC DNA]</scope>
    <source>
        <strain evidence="8">DSM 6361 / JCM 21280 / NBRC 15271 / MSR-1</strain>
    </source>
</reference>
<dbReference type="AlphaFoldDB" id="V6F174"/>
<dbReference type="Pfam" id="PF03741">
    <property type="entry name" value="TerC"/>
    <property type="match status" value="1"/>
</dbReference>